<reference evidence="3 4" key="1">
    <citation type="journal article" date="2023" name="Life. Sci Alliance">
        <title>Evolutionary insights into 3D genome organization and epigenetic landscape of Vigna mungo.</title>
        <authorList>
            <person name="Junaid A."/>
            <person name="Singh B."/>
            <person name="Bhatia S."/>
        </authorList>
    </citation>
    <scope>NUCLEOTIDE SEQUENCE [LARGE SCALE GENOMIC DNA]</scope>
    <source>
        <strain evidence="3">Urdbean</strain>
    </source>
</reference>
<accession>A0AAQ3NKV9</accession>
<keyword evidence="2" id="KW-0812">Transmembrane</keyword>
<protein>
    <submittedName>
        <fullName evidence="3">Uncharacterized protein</fullName>
    </submittedName>
</protein>
<evidence type="ECO:0000313" key="3">
    <source>
        <dbReference type="EMBL" id="WVZ10768.1"/>
    </source>
</evidence>
<evidence type="ECO:0000313" key="4">
    <source>
        <dbReference type="Proteomes" id="UP001374535"/>
    </source>
</evidence>
<dbReference type="AlphaFoldDB" id="A0AAQ3NKV9"/>
<feature type="compositionally biased region" description="Basic residues" evidence="1">
    <location>
        <begin position="75"/>
        <end position="91"/>
    </location>
</feature>
<keyword evidence="2" id="KW-1133">Transmembrane helix</keyword>
<evidence type="ECO:0000256" key="1">
    <source>
        <dbReference type="SAM" id="MobiDB-lite"/>
    </source>
</evidence>
<proteinExistence type="predicted"/>
<keyword evidence="2" id="KW-0472">Membrane</keyword>
<dbReference type="EMBL" id="CP144696">
    <property type="protein sequence ID" value="WVZ10768.1"/>
    <property type="molecule type" value="Genomic_DNA"/>
</dbReference>
<dbReference type="Proteomes" id="UP001374535">
    <property type="component" value="Chromosome 5"/>
</dbReference>
<evidence type="ECO:0000256" key="2">
    <source>
        <dbReference type="SAM" id="Phobius"/>
    </source>
</evidence>
<name>A0AAQ3NKV9_VIGMU</name>
<feature type="transmembrane region" description="Helical" evidence="2">
    <location>
        <begin position="6"/>
        <end position="24"/>
    </location>
</feature>
<sequence>MLSWIFFPLFCCVLVFIIRVQFLYDWSPLSTRLWSLMVKEPRRMHPRELMLNKPGRLHPWDLMLKKPRWMHTRWKRKSSRTTKGTRFKQPSKRLGEERIVKRVPTPKKA</sequence>
<keyword evidence="4" id="KW-1185">Reference proteome</keyword>
<gene>
    <name evidence="3" type="ORF">V8G54_015298</name>
</gene>
<feature type="region of interest" description="Disordered" evidence="1">
    <location>
        <begin position="75"/>
        <end position="109"/>
    </location>
</feature>
<organism evidence="3 4">
    <name type="scientific">Vigna mungo</name>
    <name type="common">Black gram</name>
    <name type="synonym">Phaseolus mungo</name>
    <dbReference type="NCBI Taxonomy" id="3915"/>
    <lineage>
        <taxon>Eukaryota</taxon>
        <taxon>Viridiplantae</taxon>
        <taxon>Streptophyta</taxon>
        <taxon>Embryophyta</taxon>
        <taxon>Tracheophyta</taxon>
        <taxon>Spermatophyta</taxon>
        <taxon>Magnoliopsida</taxon>
        <taxon>eudicotyledons</taxon>
        <taxon>Gunneridae</taxon>
        <taxon>Pentapetalae</taxon>
        <taxon>rosids</taxon>
        <taxon>fabids</taxon>
        <taxon>Fabales</taxon>
        <taxon>Fabaceae</taxon>
        <taxon>Papilionoideae</taxon>
        <taxon>50 kb inversion clade</taxon>
        <taxon>NPAAA clade</taxon>
        <taxon>indigoferoid/millettioid clade</taxon>
        <taxon>Phaseoleae</taxon>
        <taxon>Vigna</taxon>
    </lineage>
</organism>